<organism evidence="3">
    <name type="scientific">Fervidobacterium nodosum</name>
    <dbReference type="NCBI Taxonomy" id="2424"/>
    <lineage>
        <taxon>Bacteria</taxon>
        <taxon>Thermotogati</taxon>
        <taxon>Thermotogota</taxon>
        <taxon>Thermotogae</taxon>
        <taxon>Thermotogales</taxon>
        <taxon>Fervidobacteriaceae</taxon>
        <taxon>Fervidobacterium</taxon>
    </lineage>
</organism>
<dbReference type="SMART" id="SM00257">
    <property type="entry name" value="LysM"/>
    <property type="match status" value="1"/>
</dbReference>
<dbReference type="Pfam" id="PF01476">
    <property type="entry name" value="LysM"/>
    <property type="match status" value="1"/>
</dbReference>
<dbReference type="Gene3D" id="2.70.70.10">
    <property type="entry name" value="Glucose Permease (Domain IIA)"/>
    <property type="match status" value="1"/>
</dbReference>
<gene>
    <name evidence="3" type="ORF">ENM46_03480</name>
</gene>
<keyword evidence="1" id="KW-0732">Signal</keyword>
<feature type="domain" description="LysM" evidence="2">
    <location>
        <begin position="21"/>
        <end position="65"/>
    </location>
</feature>
<name>A0A7C5YE13_9BACT</name>
<proteinExistence type="predicted"/>
<sequence length="265" mass="29527">MRRTLAFVMLTIAILSFSFYATYKVQKGDTLISISKGFGIPIPVLLDWNPDLKPSSLKAGDSLKIPLVPGIMYKPDKTMSISEIAKYFFIDPEEILTINPSIGSKVSAGKEVFVPVGRVNTSFTRLADFIWPVYGTISSDFGWRLHPVYGSNKFHTGIDIRVPVGTPVFAARSGKVKYADWMNGYGNLIIIDHGDFETYYAHLSKINVYVGLEVEKGDFIARSGNTGVSTGPHLHFEVRKYGEANDPVAYLPRTNTYVMRRVLSE</sequence>
<dbReference type="CDD" id="cd00118">
    <property type="entry name" value="LysM"/>
    <property type="match status" value="1"/>
</dbReference>
<dbReference type="PROSITE" id="PS51782">
    <property type="entry name" value="LYSM"/>
    <property type="match status" value="1"/>
</dbReference>
<dbReference type="CDD" id="cd12797">
    <property type="entry name" value="M23_peptidase"/>
    <property type="match status" value="1"/>
</dbReference>
<dbReference type="PANTHER" id="PTHR21666:SF289">
    <property type="entry name" value="L-ALA--D-GLU ENDOPEPTIDASE"/>
    <property type="match status" value="1"/>
</dbReference>
<protein>
    <submittedName>
        <fullName evidence="3">M23 family metallopeptidase</fullName>
    </submittedName>
</protein>
<dbReference type="InterPro" id="IPR011055">
    <property type="entry name" value="Dup_hybrid_motif"/>
</dbReference>
<dbReference type="SUPFAM" id="SSF51261">
    <property type="entry name" value="Duplicated hybrid motif"/>
    <property type="match status" value="1"/>
</dbReference>
<evidence type="ECO:0000259" key="2">
    <source>
        <dbReference type="PROSITE" id="PS51782"/>
    </source>
</evidence>
<accession>A0A7C5YE13</accession>
<dbReference type="EMBL" id="DRXW01000214">
    <property type="protein sequence ID" value="HHR33990.1"/>
    <property type="molecule type" value="Genomic_DNA"/>
</dbReference>
<reference evidence="3" key="1">
    <citation type="journal article" date="2020" name="mSystems">
        <title>Genome- and Community-Level Interaction Insights into Carbon Utilization and Element Cycling Functions of Hydrothermarchaeota in Hydrothermal Sediment.</title>
        <authorList>
            <person name="Zhou Z."/>
            <person name="Liu Y."/>
            <person name="Xu W."/>
            <person name="Pan J."/>
            <person name="Luo Z.H."/>
            <person name="Li M."/>
        </authorList>
    </citation>
    <scope>NUCLEOTIDE SEQUENCE [LARGE SCALE GENOMIC DNA]</scope>
    <source>
        <strain evidence="3">SpSt-1088</strain>
    </source>
</reference>
<dbReference type="InterPro" id="IPR036779">
    <property type="entry name" value="LysM_dom_sf"/>
</dbReference>
<evidence type="ECO:0000313" key="3">
    <source>
        <dbReference type="EMBL" id="HHR33990.1"/>
    </source>
</evidence>
<dbReference type="AlphaFoldDB" id="A0A7C5YE13"/>
<dbReference type="SUPFAM" id="SSF54106">
    <property type="entry name" value="LysM domain"/>
    <property type="match status" value="1"/>
</dbReference>
<dbReference type="InterPro" id="IPR018392">
    <property type="entry name" value="LysM"/>
</dbReference>
<dbReference type="PANTHER" id="PTHR21666">
    <property type="entry name" value="PEPTIDASE-RELATED"/>
    <property type="match status" value="1"/>
</dbReference>
<dbReference type="InterPro" id="IPR016047">
    <property type="entry name" value="M23ase_b-sheet_dom"/>
</dbReference>
<evidence type="ECO:0000256" key="1">
    <source>
        <dbReference type="ARBA" id="ARBA00022729"/>
    </source>
</evidence>
<dbReference type="FunFam" id="2.70.70.10:FF:000006">
    <property type="entry name" value="M23 family peptidase"/>
    <property type="match status" value="1"/>
</dbReference>
<dbReference type="GO" id="GO:0004222">
    <property type="term" value="F:metalloendopeptidase activity"/>
    <property type="evidence" value="ECO:0007669"/>
    <property type="project" value="TreeGrafter"/>
</dbReference>
<dbReference type="Pfam" id="PF01551">
    <property type="entry name" value="Peptidase_M23"/>
    <property type="match status" value="1"/>
</dbReference>
<dbReference type="Gene3D" id="3.10.350.10">
    <property type="entry name" value="LysM domain"/>
    <property type="match status" value="1"/>
</dbReference>
<dbReference type="InterPro" id="IPR050570">
    <property type="entry name" value="Cell_wall_metabolism_enzyme"/>
</dbReference>
<comment type="caution">
    <text evidence="3">The sequence shown here is derived from an EMBL/GenBank/DDBJ whole genome shotgun (WGS) entry which is preliminary data.</text>
</comment>